<evidence type="ECO:0000313" key="2">
    <source>
        <dbReference type="EMBL" id="SFV71036.1"/>
    </source>
</evidence>
<protein>
    <submittedName>
        <fullName evidence="2">Transcriptional regulators, marR/emrR family</fullName>
    </submittedName>
</protein>
<accession>A0A1W1CYT8</accession>
<proteinExistence type="predicted"/>
<dbReference type="Gene3D" id="1.10.10.10">
    <property type="entry name" value="Winged helix-like DNA-binding domain superfamily/Winged helix DNA-binding domain"/>
    <property type="match status" value="1"/>
</dbReference>
<dbReference type="SUPFAM" id="SSF46785">
    <property type="entry name" value="Winged helix' DNA-binding domain"/>
    <property type="match status" value="1"/>
</dbReference>
<gene>
    <name evidence="2" type="ORF">MNB_SV-13-2155</name>
</gene>
<reference evidence="2" key="1">
    <citation type="submission" date="2016-10" db="EMBL/GenBank/DDBJ databases">
        <authorList>
            <person name="de Groot N.N."/>
        </authorList>
    </citation>
    <scope>NUCLEOTIDE SEQUENCE</scope>
</reference>
<dbReference type="PANTHER" id="PTHR37318">
    <property type="entry name" value="BSL7504 PROTEIN"/>
    <property type="match status" value="1"/>
</dbReference>
<dbReference type="InterPro" id="IPR036390">
    <property type="entry name" value="WH_DNA-bd_sf"/>
</dbReference>
<organism evidence="2">
    <name type="scientific">hydrothermal vent metagenome</name>
    <dbReference type="NCBI Taxonomy" id="652676"/>
    <lineage>
        <taxon>unclassified sequences</taxon>
        <taxon>metagenomes</taxon>
        <taxon>ecological metagenomes</taxon>
    </lineage>
</organism>
<dbReference type="EMBL" id="FPHM01000192">
    <property type="protein sequence ID" value="SFV71036.1"/>
    <property type="molecule type" value="Genomic_DNA"/>
</dbReference>
<name>A0A1W1CYT8_9ZZZZ</name>
<dbReference type="InterPro" id="IPR036388">
    <property type="entry name" value="WH-like_DNA-bd_sf"/>
</dbReference>
<dbReference type="AlphaFoldDB" id="A0A1W1CYT8"/>
<evidence type="ECO:0000259" key="1">
    <source>
        <dbReference type="Pfam" id="PF13601"/>
    </source>
</evidence>
<sequence>MFDPLLHQTVRSKLMSVLIANDEIPFKALKEALGVTDGNLSSHLSKLEKESYVNIEKTFEGKRPKTVIHIAPIGRKAFDEYIEALKKFIEEN</sequence>
<dbReference type="InterPro" id="IPR027395">
    <property type="entry name" value="WH_DNA-bd_dom"/>
</dbReference>
<feature type="domain" description="Winged helix DNA-binding" evidence="1">
    <location>
        <begin position="10"/>
        <end position="89"/>
    </location>
</feature>
<dbReference type="Pfam" id="PF13601">
    <property type="entry name" value="HTH_34"/>
    <property type="match status" value="1"/>
</dbReference>
<dbReference type="PANTHER" id="PTHR37318:SF1">
    <property type="entry name" value="BSL7504 PROTEIN"/>
    <property type="match status" value="1"/>
</dbReference>